<proteinExistence type="predicted"/>
<organism evidence="1 2">
    <name type="scientific">Sclerotinia trifoliorum</name>
    <dbReference type="NCBI Taxonomy" id="28548"/>
    <lineage>
        <taxon>Eukaryota</taxon>
        <taxon>Fungi</taxon>
        <taxon>Dikarya</taxon>
        <taxon>Ascomycota</taxon>
        <taxon>Pezizomycotina</taxon>
        <taxon>Leotiomycetes</taxon>
        <taxon>Helotiales</taxon>
        <taxon>Sclerotiniaceae</taxon>
        <taxon>Sclerotinia</taxon>
    </lineage>
</organism>
<dbReference type="EMBL" id="CAJHIA010000022">
    <property type="protein sequence ID" value="CAD6446895.1"/>
    <property type="molecule type" value="Genomic_DNA"/>
</dbReference>
<dbReference type="AlphaFoldDB" id="A0A8H2ZUJ3"/>
<sequence>MKFRLLTSTTLKHILRPTKKTYHAYLHRFFILTIALLKSSYFSYQARKDEHKSFPRHGCSRICGQARNARTTTWPRGESCRRNHPNTFECSSMEVTDINRQFPSIELPICPTSRRNYPCSCLLVIQRAIFSNFVQRSSHYQSLI</sequence>
<gene>
    <name evidence="1" type="ORF">SCLTRI_LOCUS6687</name>
</gene>
<evidence type="ECO:0000313" key="2">
    <source>
        <dbReference type="Proteomes" id="UP000624404"/>
    </source>
</evidence>
<reference evidence="1" key="1">
    <citation type="submission" date="2020-10" db="EMBL/GenBank/DDBJ databases">
        <authorList>
            <person name="Kusch S."/>
        </authorList>
    </citation>
    <scope>NUCLEOTIDE SEQUENCE</scope>
    <source>
        <strain evidence="1">SwB9</strain>
    </source>
</reference>
<evidence type="ECO:0000313" key="1">
    <source>
        <dbReference type="EMBL" id="CAD6446895.1"/>
    </source>
</evidence>
<comment type="caution">
    <text evidence="1">The sequence shown here is derived from an EMBL/GenBank/DDBJ whole genome shotgun (WGS) entry which is preliminary data.</text>
</comment>
<protein>
    <submittedName>
        <fullName evidence="1">Cbe9d5a8-d3d2-4e1f-a7ae-fc8636110ec7-CDS</fullName>
    </submittedName>
</protein>
<keyword evidence="2" id="KW-1185">Reference proteome</keyword>
<name>A0A8H2ZUJ3_9HELO</name>
<dbReference type="Proteomes" id="UP000624404">
    <property type="component" value="Unassembled WGS sequence"/>
</dbReference>
<accession>A0A8H2ZUJ3</accession>